<dbReference type="InterPro" id="IPR011006">
    <property type="entry name" value="CheY-like_superfamily"/>
</dbReference>
<evidence type="ECO:0000256" key="6">
    <source>
        <dbReference type="PROSITE-ProRule" id="PRU00169"/>
    </source>
</evidence>
<dbReference type="SUPFAM" id="SSF52172">
    <property type="entry name" value="CheY-like"/>
    <property type="match status" value="1"/>
</dbReference>
<keyword evidence="3" id="KW-0805">Transcription regulation</keyword>
<evidence type="ECO:0000256" key="4">
    <source>
        <dbReference type="ARBA" id="ARBA00023125"/>
    </source>
</evidence>
<keyword evidence="5" id="KW-0804">Transcription</keyword>
<feature type="coiled-coil region" evidence="7">
    <location>
        <begin position="123"/>
        <end position="154"/>
    </location>
</feature>
<dbReference type="GeneID" id="97610940"/>
<dbReference type="PANTHER" id="PTHR48111">
    <property type="entry name" value="REGULATOR OF RPOS"/>
    <property type="match status" value="1"/>
</dbReference>
<dbReference type="Gene3D" id="3.30.450.20">
    <property type="entry name" value="PAS domain"/>
    <property type="match status" value="1"/>
</dbReference>
<protein>
    <recommendedName>
        <fullName evidence="8">Response regulatory domain-containing protein</fullName>
    </recommendedName>
</protein>
<name>A0A2V2N5S6_9EURY</name>
<dbReference type="Gene3D" id="3.40.50.2300">
    <property type="match status" value="1"/>
</dbReference>
<keyword evidence="10" id="KW-1185">Reference proteome</keyword>
<comment type="caution">
    <text evidence="9">The sequence shown here is derived from an EMBL/GenBank/DDBJ whole genome shotgun (WGS) entry which is preliminary data.</text>
</comment>
<dbReference type="GO" id="GO:0006355">
    <property type="term" value="P:regulation of DNA-templated transcription"/>
    <property type="evidence" value="ECO:0007669"/>
    <property type="project" value="TreeGrafter"/>
</dbReference>
<gene>
    <name evidence="9" type="ORF">DLD82_11420</name>
</gene>
<dbReference type="SUPFAM" id="SSF55785">
    <property type="entry name" value="PYP-like sensor domain (PAS domain)"/>
    <property type="match status" value="1"/>
</dbReference>
<dbReference type="GO" id="GO:0032993">
    <property type="term" value="C:protein-DNA complex"/>
    <property type="evidence" value="ECO:0007669"/>
    <property type="project" value="TreeGrafter"/>
</dbReference>
<reference evidence="9 10" key="1">
    <citation type="submission" date="2018-05" db="EMBL/GenBank/DDBJ databases">
        <title>Draft genome of Methanospirillum stamsii Pt1.</title>
        <authorList>
            <person name="Dueholm M.S."/>
            <person name="Nielsen P.H."/>
            <person name="Bakmann L.F."/>
            <person name="Otzen D.E."/>
        </authorList>
    </citation>
    <scope>NUCLEOTIDE SEQUENCE [LARGE SCALE GENOMIC DNA]</scope>
    <source>
        <strain evidence="9 10">Pt1</strain>
    </source>
</reference>
<dbReference type="Pfam" id="PF13188">
    <property type="entry name" value="PAS_8"/>
    <property type="match status" value="1"/>
</dbReference>
<feature type="domain" description="Response regulatory" evidence="8">
    <location>
        <begin position="12"/>
        <end position="128"/>
    </location>
</feature>
<dbReference type="OrthoDB" id="9652at2157"/>
<accession>A0A2V2N5S6</accession>
<dbReference type="InterPro" id="IPR039420">
    <property type="entry name" value="WalR-like"/>
</dbReference>
<dbReference type="RefSeq" id="WP_109941256.1">
    <property type="nucleotide sequence ID" value="NZ_CP176366.1"/>
</dbReference>
<dbReference type="GO" id="GO:0000156">
    <property type="term" value="F:phosphorelay response regulator activity"/>
    <property type="evidence" value="ECO:0007669"/>
    <property type="project" value="TreeGrafter"/>
</dbReference>
<evidence type="ECO:0000256" key="1">
    <source>
        <dbReference type="ARBA" id="ARBA00022553"/>
    </source>
</evidence>
<evidence type="ECO:0000313" key="10">
    <source>
        <dbReference type="Proteomes" id="UP000245934"/>
    </source>
</evidence>
<keyword evidence="1 6" id="KW-0597">Phosphoprotein</keyword>
<keyword evidence="7" id="KW-0175">Coiled coil</keyword>
<keyword evidence="4" id="KW-0238">DNA-binding</keyword>
<evidence type="ECO:0000313" key="9">
    <source>
        <dbReference type="EMBL" id="PWR73096.1"/>
    </source>
</evidence>
<dbReference type="PANTHER" id="PTHR48111:SF1">
    <property type="entry name" value="TWO-COMPONENT RESPONSE REGULATOR ORR33"/>
    <property type="match status" value="1"/>
</dbReference>
<dbReference type="GO" id="GO:0005829">
    <property type="term" value="C:cytosol"/>
    <property type="evidence" value="ECO:0007669"/>
    <property type="project" value="TreeGrafter"/>
</dbReference>
<dbReference type="CDD" id="cd19920">
    <property type="entry name" value="REC_PA4781-like"/>
    <property type="match status" value="1"/>
</dbReference>
<feature type="modified residue" description="4-aspartylphosphate" evidence="6">
    <location>
        <position position="61"/>
    </location>
</feature>
<dbReference type="InterPro" id="IPR001789">
    <property type="entry name" value="Sig_transdc_resp-reg_receiver"/>
</dbReference>
<proteinExistence type="predicted"/>
<dbReference type="InterPro" id="IPR035965">
    <property type="entry name" value="PAS-like_dom_sf"/>
</dbReference>
<dbReference type="PROSITE" id="PS50110">
    <property type="entry name" value="RESPONSE_REGULATORY"/>
    <property type="match status" value="1"/>
</dbReference>
<dbReference type="SMART" id="SM00448">
    <property type="entry name" value="REC"/>
    <property type="match status" value="1"/>
</dbReference>
<dbReference type="Proteomes" id="UP000245934">
    <property type="component" value="Unassembled WGS sequence"/>
</dbReference>
<dbReference type="Pfam" id="PF00072">
    <property type="entry name" value="Response_reg"/>
    <property type="match status" value="1"/>
</dbReference>
<keyword evidence="2" id="KW-0902">Two-component regulatory system</keyword>
<evidence type="ECO:0000256" key="5">
    <source>
        <dbReference type="ARBA" id="ARBA00023163"/>
    </source>
</evidence>
<dbReference type="NCBIfam" id="TIGR00229">
    <property type="entry name" value="sensory_box"/>
    <property type="match status" value="1"/>
</dbReference>
<evidence type="ECO:0000256" key="7">
    <source>
        <dbReference type="SAM" id="Coils"/>
    </source>
</evidence>
<sequence>MIDDTEPENRGTILVVDDTPASVGMIQVALEQENYQVLIAISGEKALERIEFIKPDLILLDIMMPGIDGYETCLQLKSNEKTKDVPIIFLSALSETFDKVRAFSIGGVDYLTKPVEPEELLVRVKTHIRLNQLERELQKANKELETRVEIRNNEIVQVNTALLEKEELLKGIFNLSPIGIGVFGTDGKIHEFNPALEQFFGVTHTSDLSGYNLFSDINISPNLISRIKKGDVLEYEGIYDFNRIKSKNIYKTKKSGSQYFLMMVTPFFGLDNETILGHILYAQDITDWKLKERGVKPK</sequence>
<dbReference type="InterPro" id="IPR000014">
    <property type="entry name" value="PAS"/>
</dbReference>
<evidence type="ECO:0000256" key="3">
    <source>
        <dbReference type="ARBA" id="ARBA00023015"/>
    </source>
</evidence>
<evidence type="ECO:0000259" key="8">
    <source>
        <dbReference type="PROSITE" id="PS50110"/>
    </source>
</evidence>
<dbReference type="EMBL" id="QGMZ01000022">
    <property type="protein sequence ID" value="PWR73096.1"/>
    <property type="molecule type" value="Genomic_DNA"/>
</dbReference>
<dbReference type="GO" id="GO:0000976">
    <property type="term" value="F:transcription cis-regulatory region binding"/>
    <property type="evidence" value="ECO:0007669"/>
    <property type="project" value="TreeGrafter"/>
</dbReference>
<organism evidence="9 10">
    <name type="scientific">Methanospirillum stamsii</name>
    <dbReference type="NCBI Taxonomy" id="1277351"/>
    <lineage>
        <taxon>Archaea</taxon>
        <taxon>Methanobacteriati</taxon>
        <taxon>Methanobacteriota</taxon>
        <taxon>Stenosarchaea group</taxon>
        <taxon>Methanomicrobia</taxon>
        <taxon>Methanomicrobiales</taxon>
        <taxon>Methanospirillaceae</taxon>
        <taxon>Methanospirillum</taxon>
    </lineage>
</organism>
<dbReference type="AlphaFoldDB" id="A0A2V2N5S6"/>
<evidence type="ECO:0000256" key="2">
    <source>
        <dbReference type="ARBA" id="ARBA00023012"/>
    </source>
</evidence>